<protein>
    <recommendedName>
        <fullName evidence="3">non-specific serine/threonine protein kinase</fullName>
        <ecNumber evidence="3">2.7.11.1</ecNumber>
    </recommendedName>
</protein>
<dbReference type="GO" id="GO:0004674">
    <property type="term" value="F:protein serine/threonine kinase activity"/>
    <property type="evidence" value="ECO:0007669"/>
    <property type="project" value="UniProtKB-KW"/>
</dbReference>
<dbReference type="Ensembl" id="ENSCCRT00010075560.1">
    <property type="protein sequence ID" value="ENSCCRP00010068385.1"/>
    <property type="gene ID" value="ENSCCRG00010029628.1"/>
</dbReference>
<feature type="compositionally biased region" description="Polar residues" evidence="13">
    <location>
        <begin position="784"/>
        <end position="805"/>
    </location>
</feature>
<feature type="compositionally biased region" description="Low complexity" evidence="13">
    <location>
        <begin position="1520"/>
        <end position="1529"/>
    </location>
</feature>
<evidence type="ECO:0000256" key="9">
    <source>
        <dbReference type="ARBA" id="ARBA00022777"/>
    </source>
</evidence>
<name>A0A8C1QVN0_CYPCA</name>
<feature type="region of interest" description="Disordered" evidence="13">
    <location>
        <begin position="658"/>
        <end position="700"/>
    </location>
</feature>
<feature type="region of interest" description="Disordered" evidence="13">
    <location>
        <begin position="1452"/>
        <end position="1608"/>
    </location>
</feature>
<evidence type="ECO:0000256" key="3">
    <source>
        <dbReference type="ARBA" id="ARBA00012513"/>
    </source>
</evidence>
<proteinExistence type="predicted"/>
<feature type="compositionally biased region" description="Low complexity" evidence="13">
    <location>
        <begin position="1061"/>
        <end position="1083"/>
    </location>
</feature>
<feature type="compositionally biased region" description="Basic residues" evidence="13">
    <location>
        <begin position="1657"/>
        <end position="1669"/>
    </location>
</feature>
<dbReference type="Gene3D" id="3.30.200.20">
    <property type="entry name" value="Phosphorylase Kinase, domain 1"/>
    <property type="match status" value="1"/>
</dbReference>
<feature type="region of interest" description="Disordered" evidence="13">
    <location>
        <begin position="1406"/>
        <end position="1432"/>
    </location>
</feature>
<accession>A0A8C1QVN0</accession>
<dbReference type="PROSITE" id="PS00108">
    <property type="entry name" value="PROTEIN_KINASE_ST"/>
    <property type="match status" value="1"/>
</dbReference>
<dbReference type="Proteomes" id="UP000694427">
    <property type="component" value="Unplaced"/>
</dbReference>
<dbReference type="GO" id="GO:0005524">
    <property type="term" value="F:ATP binding"/>
    <property type="evidence" value="ECO:0007669"/>
    <property type="project" value="UniProtKB-KW"/>
</dbReference>
<evidence type="ECO:0000256" key="1">
    <source>
        <dbReference type="ARBA" id="ARBA00001946"/>
    </source>
</evidence>
<feature type="compositionally biased region" description="Polar residues" evidence="13">
    <location>
        <begin position="658"/>
        <end position="675"/>
    </location>
</feature>
<comment type="subcellular location">
    <subcellularLocation>
        <location evidence="2">Cytoplasm</location>
    </subcellularLocation>
</comment>
<dbReference type="FunFam" id="3.10.20.90:FF:000012">
    <property type="entry name" value="Serine/threonine-protein kinase WNK1 isoform 2"/>
    <property type="match status" value="1"/>
</dbReference>
<evidence type="ECO:0000259" key="14">
    <source>
        <dbReference type="PROSITE" id="PS50011"/>
    </source>
</evidence>
<dbReference type="FunFam" id="1.10.510.10:FF:000006">
    <property type="entry name" value="Serine/threonine-protein kinase WNK1 isoform 2"/>
    <property type="match status" value="1"/>
</dbReference>
<evidence type="ECO:0000313" key="16">
    <source>
        <dbReference type="Proteomes" id="UP000694427"/>
    </source>
</evidence>
<dbReference type="CDD" id="cd14030">
    <property type="entry name" value="STKc_WNK1"/>
    <property type="match status" value="1"/>
</dbReference>
<keyword evidence="7" id="KW-0808">Transferase</keyword>
<evidence type="ECO:0000256" key="11">
    <source>
        <dbReference type="ARBA" id="ARBA00047899"/>
    </source>
</evidence>
<keyword evidence="16" id="KW-1185">Reference proteome</keyword>
<feature type="compositionally biased region" description="Low complexity" evidence="13">
    <location>
        <begin position="595"/>
        <end position="608"/>
    </location>
</feature>
<comment type="catalytic activity">
    <reaction evidence="12">
        <text>L-seryl-[protein] + ATP = O-phospho-L-seryl-[protein] + ADP + H(+)</text>
        <dbReference type="Rhea" id="RHEA:17989"/>
        <dbReference type="Rhea" id="RHEA-COMP:9863"/>
        <dbReference type="Rhea" id="RHEA-COMP:11604"/>
        <dbReference type="ChEBI" id="CHEBI:15378"/>
        <dbReference type="ChEBI" id="CHEBI:29999"/>
        <dbReference type="ChEBI" id="CHEBI:30616"/>
        <dbReference type="ChEBI" id="CHEBI:83421"/>
        <dbReference type="ChEBI" id="CHEBI:456216"/>
        <dbReference type="EC" id="2.7.11.1"/>
    </reaction>
</comment>
<reference evidence="15" key="2">
    <citation type="submission" date="2025-09" db="UniProtKB">
        <authorList>
            <consortium name="Ensembl"/>
        </authorList>
    </citation>
    <scope>IDENTIFICATION</scope>
</reference>
<dbReference type="SUPFAM" id="SSF56112">
    <property type="entry name" value="Protein kinase-like (PK-like)"/>
    <property type="match status" value="1"/>
</dbReference>
<feature type="compositionally biased region" description="Polar residues" evidence="13">
    <location>
        <begin position="1327"/>
        <end position="1351"/>
    </location>
</feature>
<feature type="region of interest" description="Disordered" evidence="13">
    <location>
        <begin position="743"/>
        <end position="854"/>
    </location>
</feature>
<keyword evidence="6" id="KW-0597">Phosphoprotein</keyword>
<feature type="compositionally biased region" description="Polar residues" evidence="13">
    <location>
        <begin position="743"/>
        <end position="752"/>
    </location>
</feature>
<evidence type="ECO:0000256" key="7">
    <source>
        <dbReference type="ARBA" id="ARBA00022679"/>
    </source>
</evidence>
<keyword evidence="8" id="KW-0547">Nucleotide-binding</keyword>
<feature type="compositionally biased region" description="Low complexity" evidence="13">
    <location>
        <begin position="1643"/>
        <end position="1656"/>
    </location>
</feature>
<feature type="compositionally biased region" description="Polar residues" evidence="13">
    <location>
        <begin position="1408"/>
        <end position="1419"/>
    </location>
</feature>
<dbReference type="EC" id="2.7.11.1" evidence="3"/>
<feature type="compositionally biased region" description="Low complexity" evidence="13">
    <location>
        <begin position="755"/>
        <end position="779"/>
    </location>
</feature>
<feature type="compositionally biased region" description="Polar residues" evidence="13">
    <location>
        <begin position="1299"/>
        <end position="1308"/>
    </location>
</feature>
<evidence type="ECO:0000256" key="12">
    <source>
        <dbReference type="ARBA" id="ARBA00048679"/>
    </source>
</evidence>
<dbReference type="SMART" id="SM00220">
    <property type="entry name" value="S_TKc"/>
    <property type="match status" value="1"/>
</dbReference>
<feature type="compositionally biased region" description="Low complexity" evidence="13">
    <location>
        <begin position="1160"/>
        <end position="1169"/>
    </location>
</feature>
<feature type="compositionally biased region" description="Low complexity" evidence="13">
    <location>
        <begin position="1466"/>
        <end position="1491"/>
    </location>
</feature>
<dbReference type="Pfam" id="PF00069">
    <property type="entry name" value="Pkinase"/>
    <property type="match status" value="1"/>
</dbReference>
<feature type="region of interest" description="Disordered" evidence="13">
    <location>
        <begin position="1160"/>
        <end position="1181"/>
    </location>
</feature>
<dbReference type="Pfam" id="PF12202">
    <property type="entry name" value="OSR1_C"/>
    <property type="match status" value="1"/>
</dbReference>
<dbReference type="InterPro" id="IPR056865">
    <property type="entry name" value="CCTL2_WNK"/>
</dbReference>
<dbReference type="PANTHER" id="PTHR13902">
    <property type="entry name" value="SERINE/THREONINE-PROTEIN KINASE WNK WITH NO LYSINE -RELATED"/>
    <property type="match status" value="1"/>
</dbReference>
<keyword evidence="5" id="KW-0723">Serine/threonine-protein kinase</keyword>
<evidence type="ECO:0000256" key="4">
    <source>
        <dbReference type="ARBA" id="ARBA00022490"/>
    </source>
</evidence>
<feature type="compositionally biased region" description="Polar residues" evidence="13">
    <location>
        <begin position="1170"/>
        <end position="1181"/>
    </location>
</feature>
<dbReference type="InterPro" id="IPR011009">
    <property type="entry name" value="Kinase-like_dom_sf"/>
</dbReference>
<feature type="compositionally biased region" description="Polar residues" evidence="13">
    <location>
        <begin position="1717"/>
        <end position="1762"/>
    </location>
</feature>
<dbReference type="InterPro" id="IPR050588">
    <property type="entry name" value="WNK_Ser-Thr_kinase"/>
</dbReference>
<dbReference type="Gene3D" id="3.10.20.90">
    <property type="entry name" value="Phosphatidylinositol 3-kinase Catalytic Subunit, Chain A, domain 1"/>
    <property type="match status" value="2"/>
</dbReference>
<feature type="region of interest" description="Disordered" evidence="13">
    <location>
        <begin position="147"/>
        <end position="206"/>
    </location>
</feature>
<feature type="compositionally biased region" description="Polar residues" evidence="13">
    <location>
        <begin position="1681"/>
        <end position="1695"/>
    </location>
</feature>
<keyword evidence="9" id="KW-0418">Kinase</keyword>
<evidence type="ECO:0000256" key="13">
    <source>
        <dbReference type="SAM" id="MobiDB-lite"/>
    </source>
</evidence>
<keyword evidence="4" id="KW-0963">Cytoplasm</keyword>
<feature type="compositionally biased region" description="Polar residues" evidence="13">
    <location>
        <begin position="682"/>
        <end position="694"/>
    </location>
</feature>
<keyword evidence="10" id="KW-0067">ATP-binding</keyword>
<evidence type="ECO:0000313" key="15">
    <source>
        <dbReference type="Ensembl" id="ENSCCRP00010068385.1"/>
    </source>
</evidence>
<evidence type="ECO:0000256" key="6">
    <source>
        <dbReference type="ARBA" id="ARBA00022553"/>
    </source>
</evidence>
<feature type="region of interest" description="Disordered" evidence="13">
    <location>
        <begin position="1276"/>
        <end position="1356"/>
    </location>
</feature>
<dbReference type="FunFam" id="3.10.20.90:FF:000007">
    <property type="entry name" value="Serine/threonine-protein kinase WNK1 isoform 1"/>
    <property type="match status" value="1"/>
</dbReference>
<reference evidence="15" key="1">
    <citation type="submission" date="2025-08" db="UniProtKB">
        <authorList>
            <consortium name="Ensembl"/>
        </authorList>
    </citation>
    <scope>IDENTIFICATION</scope>
</reference>
<feature type="compositionally biased region" description="Basic and acidic residues" evidence="13">
    <location>
        <begin position="571"/>
        <end position="584"/>
    </location>
</feature>
<feature type="region of interest" description="Disordered" evidence="13">
    <location>
        <begin position="571"/>
        <end position="619"/>
    </location>
</feature>
<feature type="compositionally biased region" description="Polar residues" evidence="13">
    <location>
        <begin position="1798"/>
        <end position="1823"/>
    </location>
</feature>
<dbReference type="FunFam" id="3.30.200.20:FF:000494">
    <property type="entry name" value="serine/threonine-protein kinase WNK2 isoform X2"/>
    <property type="match status" value="1"/>
</dbReference>
<evidence type="ECO:0000256" key="2">
    <source>
        <dbReference type="ARBA" id="ARBA00004496"/>
    </source>
</evidence>
<dbReference type="InterPro" id="IPR024678">
    <property type="entry name" value="Kinase_OSR1/WNK_CCT"/>
</dbReference>
<organism evidence="15 16">
    <name type="scientific">Cyprinus carpio</name>
    <name type="common">Common carp</name>
    <dbReference type="NCBI Taxonomy" id="7962"/>
    <lineage>
        <taxon>Eukaryota</taxon>
        <taxon>Metazoa</taxon>
        <taxon>Chordata</taxon>
        <taxon>Craniata</taxon>
        <taxon>Vertebrata</taxon>
        <taxon>Euteleostomi</taxon>
        <taxon>Actinopterygii</taxon>
        <taxon>Neopterygii</taxon>
        <taxon>Teleostei</taxon>
        <taxon>Ostariophysi</taxon>
        <taxon>Cypriniformes</taxon>
        <taxon>Cyprinidae</taxon>
        <taxon>Cyprininae</taxon>
        <taxon>Cyprinus</taxon>
    </lineage>
</organism>
<feature type="domain" description="Protein kinase" evidence="14">
    <location>
        <begin position="216"/>
        <end position="474"/>
    </location>
</feature>
<feature type="compositionally biased region" description="Low complexity" evidence="13">
    <location>
        <begin position="1763"/>
        <end position="1776"/>
    </location>
</feature>
<sequence length="1823" mass="195921">MSSENPNKLVTFLAPPPPKNVNGSGSDSLVGEKLDTEVRKRRHTMDRDLKTAEHRFFRRSVICDSNVTALDLPSKACILTSPPDCEQFIVPAVLGSAPEVTIDPQVGVSGVVLEEHAEDGRAAGVDGIEEVQSPSVQDVGVRQSEALGMVEKEPSDVGNKEQERGAADKREEEEEEERGVARARAEAEQREAEKKVQEDEEVETKAVGTSPDGRFLKFDIEIGRGSFKTVYKGLDTETTVEVAWCELQDRKLSRSERQRFKEEAGMLKGLQHPNIVRFYDSWELPSKGRKCIVLVTELMTSGTLKTYLKRFKVMKIKVLRSWCRQILKGLHFLHTRAPPIIHRDLKCDNIFITGPTGSVKIGDLGLATLKRTSFAKSVIGTPEFMAPEMYEEKYDESVDVYAFGMCMLEMATSEYPYSECQNPAQIYRRVTSGVKPGSFDKVAIPEVKEIIEGCIRQNKDERYAIKDLLNHAFFQEETGVRVELAEEDDGEMIAIKLWLRIEDVKKLKGKYKDNEAIEFSFDLHRDVPEDVAQEMVESGYVCEGDHKTMAKAIRDRVSLICRKREQRQQVRAEQEKRKQEEEQKQLSSESLKNVSGSQGSAQSQCGSQPPTPGLVQPECEEPDVDQQHLYMQSGMTLADRTLDSGQGSSVFSEPHLSQLNMSYSSPGASQPQQVPGQAAYPPSSQAPQQHTAYPQQPMVPIPQSTSAMSLVSCSTPLAASASQQYGGYYVQALPSQAAVPQQASLGATSQPGVSLPQQQAPQQLPSTVVQSSSQMQVQPGPQPTQTSHSVSQTLMTELSQLQTPAVESCHSDVASGLSDGNEGVTGGRHEGRSAKRHQRRSVRSRSRNEKTSKAKLNVLNISRMGDRVAECQLETHNRKMVTFKFDLDGDNPEEIAQIMVQSEFILESERESFIEQIREVIETADEKGVERECSQTVSDHEQHMPTTSAPLEQGVPPSSAAQVVHSAGRRFIVSPVPESRLREQFFSSPQPTIEEPSSYAPPALGLSMSASAVSLQQAFSEIRQGRFDPGPSTAPPMLHVSMPPLLPLAAPLPSSIAPVVPPTVSSEVTSSPSLPSVSINPPGSSSPPPTLPASSVTFPPAHSQLPLPQSQAVPAIISVISTPSSLPVPPVPATTSFPQTSVPMPAPACIEAPLTHSMSPMGSVSGGSSEQPPITSTSAQLTSPVIPTTAIQTPPLAPSTTPVIPTLAAQSQVPTLQPVTTNIPVVQPTPVHSQPQTSTVPNQSHAHCVECDSDPQGKGVDDIQALDKKLRSLFMDLGSGPPSAQSDVTSDPMAAASIPGTSSPTACATPSGTPLPPSSLPLNTSGQPTGSPMTSMGNASTPVGYSQTTPSKAPLSRLPVLPVGPDQAGTPPTEHLPPFPGPCLTQSQQPLEDLDAQLRRALSPETVPVNSVTHQSSISGMPPGGQPVPFSLDDETAAAPAAEGYTLGRFQVSAAPDENARQAPITSHDSSSTSSSSTTTSSSSSSSTLSSPENTLHRTSSHLRDTKADVVDGLPALPNQTTTHPQPTTIGRFQVTTKTDTKVGRFSVSRAQDEAPVASLQPPEPQPGPQAHLALGNGPAQSPGSLNNSISSYFSSDNDSEFEDEDFKKEVSKLREKHMMESQALYTRQKAEIDALFARLGKAPPAMVNPPVVNPAGRRRRHTKSKSSKSSRSSSQGSKSPVQPATSTLSAQSAPSVYPPQQAFLAPGGMIDGGSSPLLQSFKPSPSNENLCSTYTSDGTLSAPSLCVTSQGTSSTNTVAGTVQNQNQPPVSQSQSCKGMFTDELHKLVDNWARDAMNLSQGKRGSKHQQQVSPQGHSQDMDS</sequence>
<dbReference type="InterPro" id="IPR000719">
    <property type="entry name" value="Prot_kinase_dom"/>
</dbReference>
<dbReference type="Pfam" id="PF24889">
    <property type="entry name" value="CCTL2_WNK"/>
    <property type="match status" value="1"/>
</dbReference>
<feature type="compositionally biased region" description="Basic and acidic residues" evidence="13">
    <location>
        <begin position="150"/>
        <end position="170"/>
    </location>
</feature>
<evidence type="ECO:0000256" key="5">
    <source>
        <dbReference type="ARBA" id="ARBA00022527"/>
    </source>
</evidence>
<comment type="cofactor">
    <cofactor evidence="1">
        <name>Mg(2+)</name>
        <dbReference type="ChEBI" id="CHEBI:18420"/>
    </cofactor>
</comment>
<dbReference type="PROSITE" id="PS50011">
    <property type="entry name" value="PROTEIN_KINASE_DOM"/>
    <property type="match status" value="1"/>
</dbReference>
<feature type="compositionally biased region" description="Basic and acidic residues" evidence="13">
    <location>
        <begin position="178"/>
        <end position="197"/>
    </location>
</feature>
<dbReference type="InterPro" id="IPR008271">
    <property type="entry name" value="Ser/Thr_kinase_AS"/>
</dbReference>
<feature type="region of interest" description="Disordered" evidence="13">
    <location>
        <begin position="1"/>
        <end position="29"/>
    </location>
</feature>
<evidence type="ECO:0000256" key="8">
    <source>
        <dbReference type="ARBA" id="ARBA00022741"/>
    </source>
</evidence>
<dbReference type="Gene3D" id="1.10.510.10">
    <property type="entry name" value="Transferase(Phosphotransferase) domain 1"/>
    <property type="match status" value="1"/>
</dbReference>
<dbReference type="GO" id="GO:0005737">
    <property type="term" value="C:cytoplasm"/>
    <property type="evidence" value="ECO:0007669"/>
    <property type="project" value="UniProtKB-SubCell"/>
</dbReference>
<feature type="region of interest" description="Disordered" evidence="13">
    <location>
        <begin position="1640"/>
        <end position="1777"/>
    </location>
</feature>
<feature type="compositionally biased region" description="Low complexity" evidence="13">
    <location>
        <begin position="1585"/>
        <end position="1597"/>
    </location>
</feature>
<comment type="catalytic activity">
    <reaction evidence="11">
        <text>L-threonyl-[protein] + ATP = O-phospho-L-threonyl-[protein] + ADP + H(+)</text>
        <dbReference type="Rhea" id="RHEA:46608"/>
        <dbReference type="Rhea" id="RHEA-COMP:11060"/>
        <dbReference type="Rhea" id="RHEA-COMP:11605"/>
        <dbReference type="ChEBI" id="CHEBI:15378"/>
        <dbReference type="ChEBI" id="CHEBI:30013"/>
        <dbReference type="ChEBI" id="CHEBI:30616"/>
        <dbReference type="ChEBI" id="CHEBI:61977"/>
        <dbReference type="ChEBI" id="CHEBI:456216"/>
        <dbReference type="EC" id="2.7.11.1"/>
    </reaction>
</comment>
<evidence type="ECO:0000256" key="10">
    <source>
        <dbReference type="ARBA" id="ARBA00022840"/>
    </source>
</evidence>
<feature type="region of interest" description="Disordered" evidence="13">
    <location>
        <begin position="1061"/>
        <end position="1105"/>
    </location>
</feature>
<feature type="compositionally biased region" description="Low complexity" evidence="13">
    <location>
        <begin position="1670"/>
        <end position="1680"/>
    </location>
</feature>
<feature type="region of interest" description="Disordered" evidence="13">
    <location>
        <begin position="1794"/>
        <end position="1823"/>
    </location>
</feature>
<feature type="compositionally biased region" description="Basic residues" evidence="13">
    <location>
        <begin position="834"/>
        <end position="845"/>
    </location>
</feature>